<keyword evidence="3" id="KW-1185">Reference proteome</keyword>
<protein>
    <submittedName>
        <fullName evidence="2">Uncharacterized protein</fullName>
    </submittedName>
</protein>
<feature type="transmembrane region" description="Helical" evidence="1">
    <location>
        <begin position="6"/>
        <end position="25"/>
    </location>
</feature>
<gene>
    <name evidence="2" type="ORF">BW47_09210</name>
</gene>
<name>A0ABN4UWU6_9BACT</name>
<dbReference type="Proteomes" id="UP000185490">
    <property type="component" value="Chromosome"/>
</dbReference>
<keyword evidence="1" id="KW-1133">Transmembrane helix</keyword>
<organism evidence="2 3">
    <name type="scientific">Thermosipho melanesiensis</name>
    <dbReference type="NCBI Taxonomy" id="46541"/>
    <lineage>
        <taxon>Bacteria</taxon>
        <taxon>Thermotogati</taxon>
        <taxon>Thermotogota</taxon>
        <taxon>Thermotogae</taxon>
        <taxon>Thermotogales</taxon>
        <taxon>Fervidobacteriaceae</taxon>
        <taxon>Thermosipho</taxon>
    </lineage>
</organism>
<sequence length="118" mass="13885">MTYIELMVVLLISVIIFSISIISVFRMLDKMILNEELFKTIVYCGLWKSNADYIKYKGNKVYIYYTFFRKENVGIIKEIDFGNYFESNELRIIPLYRVTGGTFGKYKVEPIVFDISGE</sequence>
<reference evidence="2 3" key="1">
    <citation type="submission" date="2014-02" db="EMBL/GenBank/DDBJ databases">
        <title>Diversity of Thermotogales isolates from hydrothermal vents.</title>
        <authorList>
            <person name="Haverkamp T.H.A."/>
            <person name="Lossouarn J."/>
            <person name="Geslin C."/>
            <person name="Nesbo C.L."/>
        </authorList>
    </citation>
    <scope>NUCLEOTIDE SEQUENCE [LARGE SCALE GENOMIC DNA]</scope>
    <source>
        <strain evidence="2 3">431</strain>
    </source>
</reference>
<dbReference type="EMBL" id="CP007389">
    <property type="protein sequence ID" value="APT74618.1"/>
    <property type="molecule type" value="Genomic_DNA"/>
</dbReference>
<keyword evidence="1" id="KW-0472">Membrane</keyword>
<dbReference type="RefSeq" id="WP_012057946.1">
    <property type="nucleotide sequence ID" value="NZ_CP007389.1"/>
</dbReference>
<proteinExistence type="predicted"/>
<evidence type="ECO:0000313" key="3">
    <source>
        <dbReference type="Proteomes" id="UP000185490"/>
    </source>
</evidence>
<evidence type="ECO:0000313" key="2">
    <source>
        <dbReference type="EMBL" id="APT74618.1"/>
    </source>
</evidence>
<keyword evidence="1" id="KW-0812">Transmembrane</keyword>
<evidence type="ECO:0000256" key="1">
    <source>
        <dbReference type="SAM" id="Phobius"/>
    </source>
</evidence>
<accession>A0ABN4UWU6</accession>